<reference evidence="2" key="1">
    <citation type="submission" date="2019-03" db="EMBL/GenBank/DDBJ databases">
        <authorList>
            <person name="Mank J."/>
            <person name="Almeida P."/>
        </authorList>
    </citation>
    <scope>NUCLEOTIDE SEQUENCE</scope>
    <source>
        <strain evidence="2">78183</strain>
    </source>
</reference>
<proteinExistence type="predicted"/>
<accession>A0A6N2LN25</accession>
<dbReference type="PROSITE" id="PS51257">
    <property type="entry name" value="PROKAR_LIPOPROTEIN"/>
    <property type="match status" value="1"/>
</dbReference>
<keyword evidence="1" id="KW-0472">Membrane</keyword>
<sequence>MRLGTAVILLYQLKRVIIVFLWVFSCGWSEIYLIRNTECFNYYIIYRLLEARYVKFAGCISPSILVL</sequence>
<evidence type="ECO:0000256" key="1">
    <source>
        <dbReference type="SAM" id="Phobius"/>
    </source>
</evidence>
<keyword evidence="1" id="KW-0812">Transmembrane</keyword>
<evidence type="ECO:0000313" key="2">
    <source>
        <dbReference type="EMBL" id="VFU42763.1"/>
    </source>
</evidence>
<keyword evidence="1" id="KW-1133">Transmembrane helix</keyword>
<dbReference type="AlphaFoldDB" id="A0A6N2LN25"/>
<feature type="transmembrane region" description="Helical" evidence="1">
    <location>
        <begin position="16"/>
        <end position="34"/>
    </location>
</feature>
<name>A0A6N2LN25_SALVM</name>
<organism evidence="2">
    <name type="scientific">Salix viminalis</name>
    <name type="common">Common osier</name>
    <name type="synonym">Basket willow</name>
    <dbReference type="NCBI Taxonomy" id="40686"/>
    <lineage>
        <taxon>Eukaryota</taxon>
        <taxon>Viridiplantae</taxon>
        <taxon>Streptophyta</taxon>
        <taxon>Embryophyta</taxon>
        <taxon>Tracheophyta</taxon>
        <taxon>Spermatophyta</taxon>
        <taxon>Magnoliopsida</taxon>
        <taxon>eudicotyledons</taxon>
        <taxon>Gunneridae</taxon>
        <taxon>Pentapetalae</taxon>
        <taxon>rosids</taxon>
        <taxon>fabids</taxon>
        <taxon>Malpighiales</taxon>
        <taxon>Salicaceae</taxon>
        <taxon>Saliceae</taxon>
        <taxon>Salix</taxon>
    </lineage>
</organism>
<gene>
    <name evidence="2" type="ORF">SVIM_LOCUS259707</name>
</gene>
<dbReference type="EMBL" id="CAADRP010001588">
    <property type="protein sequence ID" value="VFU42763.1"/>
    <property type="molecule type" value="Genomic_DNA"/>
</dbReference>
<protein>
    <submittedName>
        <fullName evidence="2">Uncharacterized protein</fullName>
    </submittedName>
</protein>